<feature type="domain" description="BPTI/Kunitz inhibitor" evidence="9">
    <location>
        <begin position="35"/>
        <end position="84"/>
    </location>
</feature>
<proteinExistence type="inferred from homology"/>
<dbReference type="InterPro" id="IPR001791">
    <property type="entry name" value="Laminin_G"/>
</dbReference>
<organism evidence="10">
    <name type="scientific">Lygus hesperus</name>
    <name type="common">Western plant bug</name>
    <dbReference type="NCBI Taxonomy" id="30085"/>
    <lineage>
        <taxon>Eukaryota</taxon>
        <taxon>Metazoa</taxon>
        <taxon>Ecdysozoa</taxon>
        <taxon>Arthropoda</taxon>
        <taxon>Hexapoda</taxon>
        <taxon>Insecta</taxon>
        <taxon>Pterygota</taxon>
        <taxon>Neoptera</taxon>
        <taxon>Paraneoptera</taxon>
        <taxon>Hemiptera</taxon>
        <taxon>Heteroptera</taxon>
        <taxon>Panheteroptera</taxon>
        <taxon>Cimicomorpha</taxon>
        <taxon>Miridae</taxon>
        <taxon>Mirini</taxon>
        <taxon>Lygus</taxon>
    </lineage>
</organism>
<evidence type="ECO:0000256" key="5">
    <source>
        <dbReference type="ARBA" id="ARBA00093388"/>
    </source>
</evidence>
<dbReference type="InterPro" id="IPR002223">
    <property type="entry name" value="Kunitz_BPTI"/>
</dbReference>
<evidence type="ECO:0000256" key="6">
    <source>
        <dbReference type="PROSITE-ProRule" id="PRU00122"/>
    </source>
</evidence>
<dbReference type="SMART" id="SM00131">
    <property type="entry name" value="KU"/>
    <property type="match status" value="1"/>
</dbReference>
<dbReference type="PANTHER" id="PTHR47247">
    <property type="entry name" value="KUNITZ-TYPE PROTEASE INHIBITOR 2"/>
    <property type="match status" value="1"/>
</dbReference>
<feature type="chain" id="PRO_5005519331" evidence="7">
    <location>
        <begin position="20"/>
        <end position="279"/>
    </location>
</feature>
<dbReference type="CDD" id="cd00110">
    <property type="entry name" value="LamG"/>
    <property type="match status" value="1"/>
</dbReference>
<dbReference type="PANTHER" id="PTHR47247:SF1">
    <property type="entry name" value="KUNITZ-TYPE PROTEASE INHIBITOR 2"/>
    <property type="match status" value="1"/>
</dbReference>
<dbReference type="GO" id="GO:0004867">
    <property type="term" value="F:serine-type endopeptidase inhibitor activity"/>
    <property type="evidence" value="ECO:0007669"/>
    <property type="project" value="UniProtKB-KW"/>
</dbReference>
<dbReference type="Gene3D" id="2.60.120.200">
    <property type="match status" value="1"/>
</dbReference>
<evidence type="ECO:0000256" key="2">
    <source>
        <dbReference type="ARBA" id="ARBA00022900"/>
    </source>
</evidence>
<comment type="caution">
    <text evidence="6">Lacks conserved residue(s) required for the propagation of feature annotation.</text>
</comment>
<evidence type="ECO:0000313" key="10">
    <source>
        <dbReference type="EMBL" id="JAG52806.1"/>
    </source>
</evidence>
<sequence length="279" mass="31670">MGLRGVLLAQLILFYAVSAQDIVPYSANLTPQERCKAAVIRGPCTSWTQKWYFNQTIQVCRTFVYGGCKGEIVFNTEAECLHYCIGGDHTLPPYLMPSNVSTEREYESWIPTTTSRPPVPHTDRGKELTFPETGYQTVFMMAQSNAFIQLDGVRIPTFQLRMSREISFKFKTRLPHGLLVYHSIKNRPEGLNPYALYVIVEKGQLKVVHVFGKTSTSVIVGEGLNRDRWHSVTVTIDVKETKLRAKVDDQRHEVKIQGMRHRNYGVTTDLTSVVLVGGW</sequence>
<dbReference type="EMBL" id="GBRD01013020">
    <property type="protein sequence ID" value="JAG52806.1"/>
    <property type="molecule type" value="Transcribed_RNA"/>
</dbReference>
<comment type="function">
    <text evidence="5">Serine protease inhibitor that inhibits trypsin at a molar ratio of 1:1.</text>
</comment>
<evidence type="ECO:0000256" key="1">
    <source>
        <dbReference type="ARBA" id="ARBA00022690"/>
    </source>
</evidence>
<dbReference type="AlphaFoldDB" id="A0A0K8SHP1"/>
<protein>
    <submittedName>
        <fullName evidence="10">Uncharacterized protein</fullName>
    </submittedName>
</protein>
<name>A0A0K8SHP1_LYGHE</name>
<evidence type="ECO:0000256" key="4">
    <source>
        <dbReference type="ARBA" id="ARBA00049646"/>
    </source>
</evidence>
<evidence type="ECO:0000259" key="9">
    <source>
        <dbReference type="PROSITE" id="PS50279"/>
    </source>
</evidence>
<dbReference type="SUPFAM" id="SSF49899">
    <property type="entry name" value="Concanavalin A-like lectins/glucanases"/>
    <property type="match status" value="1"/>
</dbReference>
<accession>A0A0K8SHP1</accession>
<feature type="domain" description="Laminin G" evidence="8">
    <location>
        <begin position="137"/>
        <end position="279"/>
    </location>
</feature>
<dbReference type="Pfam" id="PF00014">
    <property type="entry name" value="Kunitz_BPTI"/>
    <property type="match status" value="1"/>
</dbReference>
<dbReference type="PROSITE" id="PS50025">
    <property type="entry name" value="LAM_G_DOMAIN"/>
    <property type="match status" value="1"/>
</dbReference>
<evidence type="ECO:0000256" key="3">
    <source>
        <dbReference type="ARBA" id="ARBA00023157"/>
    </source>
</evidence>
<feature type="signal peptide" evidence="7">
    <location>
        <begin position="1"/>
        <end position="19"/>
    </location>
</feature>
<evidence type="ECO:0000259" key="8">
    <source>
        <dbReference type="PROSITE" id="PS50025"/>
    </source>
</evidence>
<dbReference type="InterPro" id="IPR013320">
    <property type="entry name" value="ConA-like_dom_sf"/>
</dbReference>
<dbReference type="SUPFAM" id="SSF57362">
    <property type="entry name" value="BPTI-like"/>
    <property type="match status" value="1"/>
</dbReference>
<keyword evidence="7" id="KW-0732">Signal</keyword>
<evidence type="ECO:0000256" key="7">
    <source>
        <dbReference type="SAM" id="SignalP"/>
    </source>
</evidence>
<reference evidence="10" key="1">
    <citation type="submission" date="2014-09" db="EMBL/GenBank/DDBJ databases">
        <authorList>
            <person name="Magalhaes I.L.F."/>
            <person name="Oliveira U."/>
            <person name="Santos F.R."/>
            <person name="Vidigal T.H.D.A."/>
            <person name="Brescovit A.D."/>
            <person name="Santos A.J."/>
        </authorList>
    </citation>
    <scope>NUCLEOTIDE SEQUENCE</scope>
</reference>
<dbReference type="Gene3D" id="4.10.410.10">
    <property type="entry name" value="Pancreatic trypsin inhibitor Kunitz domain"/>
    <property type="match status" value="1"/>
</dbReference>
<comment type="similarity">
    <text evidence="4">Belongs to the venom Kunitz-type family. 01 (intermediate) subfamily.</text>
</comment>
<keyword evidence="3" id="KW-1015">Disulfide bond</keyword>
<keyword evidence="1" id="KW-0646">Protease inhibitor</keyword>
<dbReference type="Pfam" id="PF02210">
    <property type="entry name" value="Laminin_G_2"/>
    <property type="match status" value="1"/>
</dbReference>
<dbReference type="PROSITE" id="PS50279">
    <property type="entry name" value="BPTI_KUNITZ_2"/>
    <property type="match status" value="1"/>
</dbReference>
<dbReference type="InterPro" id="IPR036880">
    <property type="entry name" value="Kunitz_BPTI_sf"/>
</dbReference>
<keyword evidence="2" id="KW-0722">Serine protease inhibitor</keyword>